<keyword evidence="4" id="KW-0963">Cytoplasm</keyword>
<keyword evidence="6" id="KW-0597">Phosphoprotein</keyword>
<evidence type="ECO:0000256" key="2">
    <source>
        <dbReference type="ARBA" id="ARBA00022448"/>
    </source>
</evidence>
<dbReference type="PROSITE" id="PS50003">
    <property type="entry name" value="PH_DOMAIN"/>
    <property type="match status" value="1"/>
</dbReference>
<dbReference type="InterPro" id="IPR011993">
    <property type="entry name" value="PH-like_dom_sf"/>
</dbReference>
<feature type="region of interest" description="Disordered" evidence="16">
    <location>
        <begin position="394"/>
        <end position="470"/>
    </location>
</feature>
<dbReference type="Pfam" id="PF00169">
    <property type="entry name" value="PH"/>
    <property type="match status" value="1"/>
</dbReference>
<feature type="compositionally biased region" description="Polar residues" evidence="16">
    <location>
        <begin position="431"/>
        <end position="446"/>
    </location>
</feature>
<accession>A0A7N4UXL2</accession>
<evidence type="ECO:0000313" key="19">
    <source>
        <dbReference type="Proteomes" id="UP000007648"/>
    </source>
</evidence>
<feature type="domain" description="PH" evidence="17">
    <location>
        <begin position="78"/>
        <end position="175"/>
    </location>
</feature>
<dbReference type="InterPro" id="IPR000648">
    <property type="entry name" value="Oxysterol-bd"/>
</dbReference>
<protein>
    <recommendedName>
        <fullName evidence="15">Oxysterol-binding protein</fullName>
    </recommendedName>
</protein>
<comment type="subunit">
    <text evidence="13">Interacts with OSBPL9. Interacts with DIAPH1.</text>
</comment>
<dbReference type="Gene3D" id="2.40.160.120">
    <property type="match status" value="1"/>
</dbReference>
<gene>
    <name evidence="18" type="primary">OSBPL10</name>
</gene>
<evidence type="ECO:0000256" key="15">
    <source>
        <dbReference type="RuleBase" id="RU003845"/>
    </source>
</evidence>
<dbReference type="InterPro" id="IPR018494">
    <property type="entry name" value="Oxysterol-bd_CS"/>
</dbReference>
<evidence type="ECO:0000256" key="11">
    <source>
        <dbReference type="ARBA" id="ARBA00023212"/>
    </source>
</evidence>
<evidence type="ECO:0000256" key="8">
    <source>
        <dbReference type="ARBA" id="ARBA00023055"/>
    </source>
</evidence>
<dbReference type="InterPro" id="IPR037239">
    <property type="entry name" value="OSBP_sf"/>
</dbReference>
<dbReference type="Gene3D" id="3.30.70.3490">
    <property type="match status" value="1"/>
</dbReference>
<name>A0A7N4UXL2_SARHA</name>
<dbReference type="SMART" id="SM00233">
    <property type="entry name" value="PH"/>
    <property type="match status" value="1"/>
</dbReference>
<dbReference type="FunFam" id="2.40.160.120:FF:000002">
    <property type="entry name" value="Oxysterol-binding protein"/>
    <property type="match status" value="1"/>
</dbReference>
<reference evidence="18" key="2">
    <citation type="submission" date="2025-08" db="UniProtKB">
        <authorList>
            <consortium name="Ensembl"/>
        </authorList>
    </citation>
    <scope>IDENTIFICATION</scope>
</reference>
<dbReference type="GO" id="GO:0005856">
    <property type="term" value="C:cytoskeleton"/>
    <property type="evidence" value="ECO:0007669"/>
    <property type="project" value="UniProtKB-SubCell"/>
</dbReference>
<keyword evidence="7" id="KW-0175">Coiled coil</keyword>
<evidence type="ECO:0000256" key="16">
    <source>
        <dbReference type="SAM" id="MobiDB-lite"/>
    </source>
</evidence>
<evidence type="ECO:0000256" key="14">
    <source>
        <dbReference type="RuleBase" id="RU003844"/>
    </source>
</evidence>
<dbReference type="RefSeq" id="XP_031796285.1">
    <property type="nucleotide sequence ID" value="XM_031940425.1"/>
</dbReference>
<proteinExistence type="inferred from homology"/>
<reference evidence="18" key="3">
    <citation type="submission" date="2025-09" db="UniProtKB">
        <authorList>
            <consortium name="Ensembl"/>
        </authorList>
    </citation>
    <scope>IDENTIFICATION</scope>
</reference>
<evidence type="ECO:0000256" key="5">
    <source>
        <dbReference type="ARBA" id="ARBA00022516"/>
    </source>
</evidence>
<keyword evidence="19" id="KW-1185">Reference proteome</keyword>
<keyword evidence="2 15" id="KW-0813">Transport</keyword>
<dbReference type="CDD" id="cd13291">
    <property type="entry name" value="PH_ORP10_ORP11"/>
    <property type="match status" value="1"/>
</dbReference>
<organism evidence="18 19">
    <name type="scientific">Sarcophilus harrisii</name>
    <name type="common">Tasmanian devil</name>
    <name type="synonym">Sarcophilus laniarius</name>
    <dbReference type="NCBI Taxonomy" id="9305"/>
    <lineage>
        <taxon>Eukaryota</taxon>
        <taxon>Metazoa</taxon>
        <taxon>Chordata</taxon>
        <taxon>Craniata</taxon>
        <taxon>Vertebrata</taxon>
        <taxon>Euteleostomi</taxon>
        <taxon>Mammalia</taxon>
        <taxon>Metatheria</taxon>
        <taxon>Dasyuromorphia</taxon>
        <taxon>Dasyuridae</taxon>
        <taxon>Sarcophilus</taxon>
    </lineage>
</organism>
<dbReference type="InterPro" id="IPR001849">
    <property type="entry name" value="PH_domain"/>
</dbReference>
<evidence type="ECO:0000259" key="17">
    <source>
        <dbReference type="PROSITE" id="PS50003"/>
    </source>
</evidence>
<keyword evidence="10" id="KW-0446">Lipid-binding</keyword>
<dbReference type="PANTHER" id="PTHR10972:SF47">
    <property type="entry name" value="OXYSTEROL-BINDING PROTEIN-RELATED PROTEIN 10"/>
    <property type="match status" value="1"/>
</dbReference>
<feature type="region of interest" description="Disordered" evidence="16">
    <location>
        <begin position="178"/>
        <end position="212"/>
    </location>
</feature>
<dbReference type="OrthoDB" id="48057at2759"/>
<dbReference type="Gene3D" id="2.30.29.30">
    <property type="entry name" value="Pleckstrin-homology domain (PH domain)/Phosphotyrosine-binding domain (PTB)"/>
    <property type="match status" value="1"/>
</dbReference>
<dbReference type="InParanoid" id="A0A7N4UXL2"/>
<dbReference type="Proteomes" id="UP000007648">
    <property type="component" value="Unassembled WGS sequence"/>
</dbReference>
<dbReference type="CTD" id="114884"/>
<dbReference type="FunFam" id="3.30.70.3490:FF:000001">
    <property type="entry name" value="Oxysterol-binding protein"/>
    <property type="match status" value="1"/>
</dbReference>
<dbReference type="Gene3D" id="1.10.287.2720">
    <property type="match status" value="1"/>
</dbReference>
<feature type="region of interest" description="Disordered" evidence="16">
    <location>
        <begin position="1"/>
        <end position="76"/>
    </location>
</feature>
<keyword evidence="3" id="KW-0488">Methylation</keyword>
<dbReference type="GO" id="GO:0006629">
    <property type="term" value="P:lipid metabolic process"/>
    <property type="evidence" value="ECO:0007669"/>
    <property type="project" value="UniProtKB-KW"/>
</dbReference>
<comment type="function">
    <text evidence="12">Probable lipid transporter involved in lipid countertransport between the endoplasmic reticulum and the plasma membrane. Its ability to bind phosphatidylserine, suggests that it specifically exchanges phosphatidylserine with phosphatidylinositol 4-phosphate (PI4P), delivering phosphatidylserine to the plasma membrane in exchange for PI4P. Plays a role in negative regulation of lipid biosynthesis. Negatively regulates APOB secretion from hepatocytes. Binds cholesterol and acidic phospholipids. Also binds 25-hydroxycholesterol. Binds phosphatidylserine.</text>
</comment>
<keyword evidence="5" id="KW-0444">Lipid biosynthesis</keyword>
<dbReference type="Pfam" id="PF01237">
    <property type="entry name" value="Oxysterol_BP"/>
    <property type="match status" value="1"/>
</dbReference>
<evidence type="ECO:0000256" key="9">
    <source>
        <dbReference type="ARBA" id="ARBA00023098"/>
    </source>
</evidence>
<dbReference type="PROSITE" id="PS01013">
    <property type="entry name" value="OSBP"/>
    <property type="match status" value="1"/>
</dbReference>
<dbReference type="SUPFAM" id="SSF144000">
    <property type="entry name" value="Oxysterol-binding protein-like"/>
    <property type="match status" value="1"/>
</dbReference>
<feature type="region of interest" description="Disordered" evidence="16">
    <location>
        <begin position="581"/>
        <end position="600"/>
    </location>
</feature>
<dbReference type="GO" id="GO:0015485">
    <property type="term" value="F:cholesterol binding"/>
    <property type="evidence" value="ECO:0007669"/>
    <property type="project" value="Ensembl"/>
</dbReference>
<evidence type="ECO:0000256" key="7">
    <source>
        <dbReference type="ARBA" id="ARBA00023054"/>
    </source>
</evidence>
<reference evidence="18 19" key="1">
    <citation type="journal article" date="2011" name="Proc. Natl. Acad. Sci. U.S.A.">
        <title>Genetic diversity and population structure of the endangered marsupial Sarcophilus harrisii (Tasmanian devil).</title>
        <authorList>
            <person name="Miller W."/>
            <person name="Hayes V.M."/>
            <person name="Ratan A."/>
            <person name="Petersen D.C."/>
            <person name="Wittekindt N.E."/>
            <person name="Miller J."/>
            <person name="Walenz B."/>
            <person name="Knight J."/>
            <person name="Qi J."/>
            <person name="Zhao F."/>
            <person name="Wang Q."/>
            <person name="Bedoya-Reina O.C."/>
            <person name="Katiyar N."/>
            <person name="Tomsho L.P."/>
            <person name="Kasson L.M."/>
            <person name="Hardie R.A."/>
            <person name="Woodbridge P."/>
            <person name="Tindall E.A."/>
            <person name="Bertelsen M.F."/>
            <person name="Dixon D."/>
            <person name="Pyecroft S."/>
            <person name="Helgen K.M."/>
            <person name="Lesk A.M."/>
            <person name="Pringle T.H."/>
            <person name="Patterson N."/>
            <person name="Zhang Y."/>
            <person name="Kreiss A."/>
            <person name="Woods G.M."/>
            <person name="Jones M.E."/>
            <person name="Schuster S.C."/>
        </authorList>
    </citation>
    <scope>NUCLEOTIDE SEQUENCE [LARGE SCALE GENOMIC DNA]</scope>
</reference>
<dbReference type="FunFam" id="1.10.287.2720:FF:000001">
    <property type="entry name" value="Oxysterol-binding OBPalpha"/>
    <property type="match status" value="1"/>
</dbReference>
<dbReference type="GO" id="GO:0016020">
    <property type="term" value="C:membrane"/>
    <property type="evidence" value="ECO:0007669"/>
    <property type="project" value="TreeGrafter"/>
</dbReference>
<keyword evidence="8 15" id="KW-0445">Lipid transport</keyword>
<evidence type="ECO:0000313" key="18">
    <source>
        <dbReference type="Ensembl" id="ENSSHAP00000023854.1"/>
    </source>
</evidence>
<comment type="subcellular location">
    <subcellularLocation>
        <location evidence="1">Cytoplasm</location>
        <location evidence="1">Cytoskeleton</location>
    </subcellularLocation>
</comment>
<feature type="compositionally biased region" description="Acidic residues" evidence="16">
    <location>
        <begin position="451"/>
        <end position="468"/>
    </location>
</feature>
<evidence type="ECO:0000256" key="10">
    <source>
        <dbReference type="ARBA" id="ARBA00023121"/>
    </source>
</evidence>
<feature type="compositionally biased region" description="Low complexity" evidence="16">
    <location>
        <begin position="18"/>
        <end position="41"/>
    </location>
</feature>
<dbReference type="Ensembl" id="ENSSHAT00000048727.1">
    <property type="protein sequence ID" value="ENSSHAP00000023854.1"/>
    <property type="gene ID" value="ENSSHAG00000015717.2"/>
</dbReference>
<evidence type="ECO:0000256" key="4">
    <source>
        <dbReference type="ARBA" id="ARBA00022490"/>
    </source>
</evidence>
<dbReference type="GO" id="GO:0005829">
    <property type="term" value="C:cytosol"/>
    <property type="evidence" value="ECO:0007669"/>
    <property type="project" value="TreeGrafter"/>
</dbReference>
<dbReference type="GO" id="GO:0006869">
    <property type="term" value="P:lipid transport"/>
    <property type="evidence" value="ECO:0007669"/>
    <property type="project" value="UniProtKB-KW"/>
</dbReference>
<feature type="compositionally biased region" description="Polar residues" evidence="16">
    <location>
        <begin position="394"/>
        <end position="408"/>
    </location>
</feature>
<keyword evidence="9" id="KW-0443">Lipid metabolism</keyword>
<evidence type="ECO:0000256" key="3">
    <source>
        <dbReference type="ARBA" id="ARBA00022481"/>
    </source>
</evidence>
<dbReference type="FunFam" id="2.30.29.30:FF:000278">
    <property type="entry name" value="Oxysterol-binding protein"/>
    <property type="match status" value="1"/>
</dbReference>
<dbReference type="SUPFAM" id="SSF50729">
    <property type="entry name" value="PH domain-like"/>
    <property type="match status" value="1"/>
</dbReference>
<feature type="region of interest" description="Disordered" evidence="16">
    <location>
        <begin position="310"/>
        <end position="381"/>
    </location>
</feature>
<dbReference type="AlphaFoldDB" id="A0A7N4UXL2"/>
<dbReference type="GeneTree" id="ENSGT00940000157880"/>
<dbReference type="FunCoup" id="A0A7N4UXL2">
    <property type="interactions" value="825"/>
</dbReference>
<dbReference type="GeneID" id="100914399"/>
<dbReference type="PANTHER" id="PTHR10972">
    <property type="entry name" value="OXYSTEROL-BINDING PROTEIN-RELATED"/>
    <property type="match status" value="1"/>
</dbReference>
<evidence type="ECO:0000256" key="12">
    <source>
        <dbReference type="ARBA" id="ARBA00060258"/>
    </source>
</evidence>
<sequence>MEKAASPGAGAGEGAGSGASSRSSSRATSAGSSPSGSWAARGAGGRRLEGGSHSSPGSVAASPCGAGGRLGGGGRRREPALEGVLSKYTNLLQGWQNRYFMLDFESGVLQYFVNEQSKSQKPRGTLSLAGAIVSLSDEAPHMLVVYSANGEVYKLRAADAKEKQCWVTQLQNCAKYHMEAHPKSPPSSRSRSLTLLPHGTSNSSSPSSQRHLIPAPSSVVTVTHHKSPATARRSKSQYSAQLHDVREMMSQVEGQQKSLVRAIEALPGSGPLTALDQDLLLLKATSAATLSCLGECLSLLQQSIHQVGQYSHRTGPSENPGWQGPKSHSTERVKNGAVGLPPSSHASVTWAALPAPTASRDVPSKSEPKVEGEKEISTHSQHWGEQQLFPAYTPTSQHQITSSPSVIQQEPKIGSASSSQLSSPRGLEGTSEANYSNPLIVQGSASQEDRTNEEETDNEENGDENADNSEDHHSIVLHLISQLRFGMDLTKVALPTFILETRSLLEMFANFMAHPDLLLSIGSAATPEERAISFVEYYLTSFREGRKGSVAKKPYNPILGEIFHCSWDIPKDQVKPLLREQNEAEAPAPSTEPDREHSPRERYKLRFVAEQVSHHPPVSCFYCECKERGMFVNTHVWTKSKFMGMSVGVSLLGEGVLRLLDYEEDYIFTLPNAYARSILTIPWVELGGKVTMECAKTGYTALVTFHTKPFYGGKVHRVTAEVKHKPSNTVVCKAQGEWNGVLEFTYSNGETKLINTAALPVYPKKVRPIEKQEPMESRNLWREVTNSIKVGDMNSATEFKRNLEDKQRKEEQERASRKAEWRPRYFNKQGEGWMYRDPLLKGQ</sequence>
<feature type="region of interest" description="Disordered" evidence="16">
    <location>
        <begin position="800"/>
        <end position="822"/>
    </location>
</feature>
<evidence type="ECO:0000256" key="1">
    <source>
        <dbReference type="ARBA" id="ARBA00004245"/>
    </source>
</evidence>
<keyword evidence="11" id="KW-0206">Cytoskeleton</keyword>
<comment type="similarity">
    <text evidence="14">Belongs to the OSBP family.</text>
</comment>
<evidence type="ECO:0000256" key="6">
    <source>
        <dbReference type="ARBA" id="ARBA00022553"/>
    </source>
</evidence>
<evidence type="ECO:0000256" key="13">
    <source>
        <dbReference type="ARBA" id="ARBA00062201"/>
    </source>
</evidence>
<feature type="compositionally biased region" description="Basic and acidic residues" evidence="16">
    <location>
        <begin position="362"/>
        <end position="377"/>
    </location>
</feature>
<dbReference type="GO" id="GO:0001786">
    <property type="term" value="F:phosphatidylserine binding"/>
    <property type="evidence" value="ECO:0007669"/>
    <property type="project" value="Ensembl"/>
</dbReference>
<dbReference type="KEGG" id="shr:100914399"/>